<name>A0AAD7DVE7_MYCRO</name>
<accession>A0AAD7DVE7</accession>
<sequence>MRPTCKVEEDMVKERGLFKDSLKGYRVITLIDGDGAIFSSDLISQGQQGGHLAASLLSDFIIQYLSSNYGARPYQLWVYLFFNKRGLTDTLGRVGLSSASKMFEDFVVGFNQATERFTMVDVGSTKEAADAKLKVHLNDDIQLPQTFKIIFGGCHDNGYVSSLRSQITAGFREKLILLRGYTQMTTTIAALDLPILDIPNLFMTQKLAPVTRWTPPTPSYPSNQIVTDTATVLDESSKVSVESDEVDPAGASYSRVLQRAVPNLRERSAREPSPSTEGSWEGSHVSASTGTRHINPNLRLSKQKPPPCTLFYLSNCKHGAKCKYGHDYLLNDEHFEEMRESSRLGPCPMINRGEPCTWGDECCYGHRCGRGGNCPFYKAGNCKFRGADMHKDPAGA</sequence>
<dbReference type="EMBL" id="JARKIE010000021">
    <property type="protein sequence ID" value="KAJ7699935.1"/>
    <property type="molecule type" value="Genomic_DNA"/>
</dbReference>
<protein>
    <recommendedName>
        <fullName evidence="3">C3H1-type domain-containing protein</fullName>
    </recommendedName>
</protein>
<dbReference type="PANTHER" id="PTHR37543:SF1">
    <property type="entry name" value="CCCH ZINC FINGER DNA BINDING PROTEIN (AFU_ORTHOLOGUE AFUA_5G12760)"/>
    <property type="match status" value="1"/>
</dbReference>
<dbReference type="AlphaFoldDB" id="A0AAD7DVE7"/>
<dbReference type="InterPro" id="IPR000571">
    <property type="entry name" value="Znf_CCCH"/>
</dbReference>
<proteinExistence type="predicted"/>
<feature type="domain" description="C3H1-type" evidence="3">
    <location>
        <begin position="302"/>
        <end position="329"/>
    </location>
</feature>
<feature type="compositionally biased region" description="Polar residues" evidence="2">
    <location>
        <begin position="285"/>
        <end position="299"/>
    </location>
</feature>
<dbReference type="GO" id="GO:0008270">
    <property type="term" value="F:zinc ion binding"/>
    <property type="evidence" value="ECO:0007669"/>
    <property type="project" value="UniProtKB-KW"/>
</dbReference>
<gene>
    <name evidence="4" type="ORF">B0H17DRAFT_270131</name>
</gene>
<dbReference type="Gene3D" id="4.10.1000.10">
    <property type="entry name" value="Zinc finger, CCCH-type"/>
    <property type="match status" value="1"/>
</dbReference>
<keyword evidence="1" id="KW-0479">Metal-binding</keyword>
<reference evidence="4" key="1">
    <citation type="submission" date="2023-03" db="EMBL/GenBank/DDBJ databases">
        <title>Massive genome expansion in bonnet fungi (Mycena s.s.) driven by repeated elements and novel gene families across ecological guilds.</title>
        <authorList>
            <consortium name="Lawrence Berkeley National Laboratory"/>
            <person name="Harder C.B."/>
            <person name="Miyauchi S."/>
            <person name="Viragh M."/>
            <person name="Kuo A."/>
            <person name="Thoen E."/>
            <person name="Andreopoulos B."/>
            <person name="Lu D."/>
            <person name="Skrede I."/>
            <person name="Drula E."/>
            <person name="Henrissat B."/>
            <person name="Morin E."/>
            <person name="Kohler A."/>
            <person name="Barry K."/>
            <person name="LaButti K."/>
            <person name="Morin E."/>
            <person name="Salamov A."/>
            <person name="Lipzen A."/>
            <person name="Mereny Z."/>
            <person name="Hegedus B."/>
            <person name="Baldrian P."/>
            <person name="Stursova M."/>
            <person name="Weitz H."/>
            <person name="Taylor A."/>
            <person name="Grigoriev I.V."/>
            <person name="Nagy L.G."/>
            <person name="Martin F."/>
            <person name="Kauserud H."/>
        </authorList>
    </citation>
    <scope>NUCLEOTIDE SEQUENCE</scope>
    <source>
        <strain evidence="4">CBHHK067</strain>
    </source>
</reference>
<feature type="region of interest" description="Disordered" evidence="2">
    <location>
        <begin position="263"/>
        <end position="299"/>
    </location>
</feature>
<evidence type="ECO:0000313" key="4">
    <source>
        <dbReference type="EMBL" id="KAJ7699935.1"/>
    </source>
</evidence>
<dbReference type="PROSITE" id="PS50103">
    <property type="entry name" value="ZF_C3H1"/>
    <property type="match status" value="1"/>
</dbReference>
<keyword evidence="1" id="KW-0862">Zinc</keyword>
<dbReference type="Proteomes" id="UP001221757">
    <property type="component" value="Unassembled WGS sequence"/>
</dbReference>
<comment type="caution">
    <text evidence="4">The sequence shown here is derived from an EMBL/GenBank/DDBJ whole genome shotgun (WGS) entry which is preliminary data.</text>
</comment>
<dbReference type="Pfam" id="PF25540">
    <property type="entry name" value="DUF7923"/>
    <property type="match status" value="1"/>
</dbReference>
<feature type="zinc finger region" description="C3H1-type" evidence="1">
    <location>
        <begin position="302"/>
        <end position="329"/>
    </location>
</feature>
<dbReference type="PANTHER" id="PTHR37543">
    <property type="entry name" value="CCCH ZINC FINGER DNA BINDING PROTEIN (AFU_ORTHOLOGUE AFUA_5G12760)"/>
    <property type="match status" value="1"/>
</dbReference>
<keyword evidence="1" id="KW-0863">Zinc-finger</keyword>
<evidence type="ECO:0000256" key="1">
    <source>
        <dbReference type="PROSITE-ProRule" id="PRU00723"/>
    </source>
</evidence>
<evidence type="ECO:0000259" key="3">
    <source>
        <dbReference type="PROSITE" id="PS50103"/>
    </source>
</evidence>
<keyword evidence="5" id="KW-1185">Reference proteome</keyword>
<dbReference type="InterPro" id="IPR057683">
    <property type="entry name" value="DUF7923"/>
</dbReference>
<evidence type="ECO:0000313" key="5">
    <source>
        <dbReference type="Proteomes" id="UP001221757"/>
    </source>
</evidence>
<organism evidence="4 5">
    <name type="scientific">Mycena rosella</name>
    <name type="common">Pink bonnet</name>
    <name type="synonym">Agaricus rosellus</name>
    <dbReference type="NCBI Taxonomy" id="1033263"/>
    <lineage>
        <taxon>Eukaryota</taxon>
        <taxon>Fungi</taxon>
        <taxon>Dikarya</taxon>
        <taxon>Basidiomycota</taxon>
        <taxon>Agaricomycotina</taxon>
        <taxon>Agaricomycetes</taxon>
        <taxon>Agaricomycetidae</taxon>
        <taxon>Agaricales</taxon>
        <taxon>Marasmiineae</taxon>
        <taxon>Mycenaceae</taxon>
        <taxon>Mycena</taxon>
    </lineage>
</organism>
<evidence type="ECO:0000256" key="2">
    <source>
        <dbReference type="SAM" id="MobiDB-lite"/>
    </source>
</evidence>